<organism evidence="2 3">
    <name type="scientific">Clostridium rhizosphaerae</name>
    <dbReference type="NCBI Taxonomy" id="2803861"/>
    <lineage>
        <taxon>Bacteria</taxon>
        <taxon>Bacillati</taxon>
        <taxon>Bacillota</taxon>
        <taxon>Clostridia</taxon>
        <taxon>Eubacteriales</taxon>
        <taxon>Clostridiaceae</taxon>
        <taxon>Clostridium</taxon>
    </lineage>
</organism>
<name>A0ABS1TAN9_9CLOT</name>
<keyword evidence="3" id="KW-1185">Reference proteome</keyword>
<dbReference type="Proteomes" id="UP000632377">
    <property type="component" value="Unassembled WGS sequence"/>
</dbReference>
<dbReference type="EMBL" id="JAESWC010000002">
    <property type="protein sequence ID" value="MBL4935706.1"/>
    <property type="molecule type" value="Genomic_DNA"/>
</dbReference>
<keyword evidence="1" id="KW-1133">Transmembrane helix</keyword>
<feature type="transmembrane region" description="Helical" evidence="1">
    <location>
        <begin position="12"/>
        <end position="45"/>
    </location>
</feature>
<gene>
    <name evidence="2" type="ORF">JK636_08040</name>
</gene>
<evidence type="ECO:0000313" key="3">
    <source>
        <dbReference type="Proteomes" id="UP000632377"/>
    </source>
</evidence>
<keyword evidence="1" id="KW-0472">Membrane</keyword>
<sequence>MYFANKGISGFLVLALVIIIGITLLNFLPFILLIAAVVIGVNYIIKAFKKWDNNRSKIFNTKAEKAKTVKSDFSQTYTSGNVIDVEYTEVK</sequence>
<protein>
    <submittedName>
        <fullName evidence="2">Uncharacterized protein</fullName>
    </submittedName>
</protein>
<comment type="caution">
    <text evidence="2">The sequence shown here is derived from an EMBL/GenBank/DDBJ whole genome shotgun (WGS) entry which is preliminary data.</text>
</comment>
<evidence type="ECO:0000313" key="2">
    <source>
        <dbReference type="EMBL" id="MBL4935706.1"/>
    </source>
</evidence>
<dbReference type="RefSeq" id="WP_202748299.1">
    <property type="nucleotide sequence ID" value="NZ_JAESWC010000002.1"/>
</dbReference>
<accession>A0ABS1TAN9</accession>
<keyword evidence="1" id="KW-0812">Transmembrane</keyword>
<evidence type="ECO:0000256" key="1">
    <source>
        <dbReference type="SAM" id="Phobius"/>
    </source>
</evidence>
<proteinExistence type="predicted"/>
<reference evidence="2 3" key="1">
    <citation type="submission" date="2021-01" db="EMBL/GenBank/DDBJ databases">
        <title>Genome public.</title>
        <authorList>
            <person name="Liu C."/>
            <person name="Sun Q."/>
        </authorList>
    </citation>
    <scope>NUCLEOTIDE SEQUENCE [LARGE SCALE GENOMIC DNA]</scope>
    <source>
        <strain evidence="2 3">YIM B02515</strain>
    </source>
</reference>